<feature type="region of interest" description="Disordered" evidence="1">
    <location>
        <begin position="181"/>
        <end position="201"/>
    </location>
</feature>
<dbReference type="AlphaFoldDB" id="A0AAD2FLE4"/>
<dbReference type="Proteomes" id="UP001295423">
    <property type="component" value="Unassembled WGS sequence"/>
</dbReference>
<evidence type="ECO:0000313" key="3">
    <source>
        <dbReference type="Proteomes" id="UP001295423"/>
    </source>
</evidence>
<reference evidence="2" key="1">
    <citation type="submission" date="2023-08" db="EMBL/GenBank/DDBJ databases">
        <authorList>
            <person name="Audoor S."/>
            <person name="Bilcke G."/>
        </authorList>
    </citation>
    <scope>NUCLEOTIDE SEQUENCE</scope>
</reference>
<evidence type="ECO:0000256" key="1">
    <source>
        <dbReference type="SAM" id="MobiDB-lite"/>
    </source>
</evidence>
<evidence type="ECO:0000313" key="2">
    <source>
        <dbReference type="EMBL" id="CAJ1940493.1"/>
    </source>
</evidence>
<comment type="caution">
    <text evidence="2">The sequence shown here is derived from an EMBL/GenBank/DDBJ whole genome shotgun (WGS) entry which is preliminary data.</text>
</comment>
<keyword evidence="3" id="KW-1185">Reference proteome</keyword>
<name>A0AAD2FLE4_9STRA</name>
<organism evidence="2 3">
    <name type="scientific">Cylindrotheca closterium</name>
    <dbReference type="NCBI Taxonomy" id="2856"/>
    <lineage>
        <taxon>Eukaryota</taxon>
        <taxon>Sar</taxon>
        <taxon>Stramenopiles</taxon>
        <taxon>Ochrophyta</taxon>
        <taxon>Bacillariophyta</taxon>
        <taxon>Bacillariophyceae</taxon>
        <taxon>Bacillariophycidae</taxon>
        <taxon>Bacillariales</taxon>
        <taxon>Bacillariaceae</taxon>
        <taxon>Cylindrotheca</taxon>
    </lineage>
</organism>
<protein>
    <submittedName>
        <fullName evidence="2">Uncharacterized protein</fullName>
    </submittedName>
</protein>
<proteinExistence type="predicted"/>
<accession>A0AAD2FLE4</accession>
<sequence length="437" mass="48938">MVSDGSLNMQIYKSTSKMDSLKHCSQWTKDNKKPFKTNGSKHGDIDLGVHLDSGSTFSLQMNEDYAKPGTVSDLDYMFNYGTNTGQRDLHQQVESSIIEGHTCLLDTEAQCNLDSLSELVKLGFCVVMDTDIENSFIVTKGEQRMRYLHRNGLYTFVPDGRAESDEGSEYSECEYRECGNSQSDAASSVTGTQSTGQQHRSNMQRAVVDRSGHSTSGTTDVLGSYVVRGRSIVDGQSNGRITGWNLAQVRVRSILKKQAVSTEDRGELLMQKWQAQLEAASTFKDNDSMVSDGSLNMQIYKSTSKMDSLKHCSQWTKDNKKPFKYNGSKHWDIDLGVHLDSGSTFSLRMNEDYAKPGTVSDLDYMFNYGTNTGQRDLHQQVESSIIEGHTCLLDTEAQCNLDSLSELVKLGFRVVMDTDIENSFIVTKGEQRMRYVH</sequence>
<dbReference type="EMBL" id="CAKOGP040000893">
    <property type="protein sequence ID" value="CAJ1940493.1"/>
    <property type="molecule type" value="Genomic_DNA"/>
</dbReference>
<gene>
    <name evidence="2" type="ORF">CYCCA115_LOCUS7068</name>
</gene>